<dbReference type="InterPro" id="IPR024083">
    <property type="entry name" value="Fumarase/histidase_N"/>
</dbReference>
<feature type="binding site" evidence="3">
    <location>
        <begin position="322"/>
        <end position="324"/>
    </location>
    <ligand>
        <name>substrate</name>
    </ligand>
</feature>
<proteinExistence type="inferred from homology"/>
<comment type="pathway">
    <text evidence="3">Carbohydrate metabolism; tricarboxylic acid cycle; (S)-malate from fumarate: step 1/1.</text>
</comment>
<feature type="binding site" evidence="3">
    <location>
        <position position="185"/>
    </location>
    <ligand>
        <name>substrate</name>
    </ligand>
</feature>
<keyword evidence="3" id="KW-0963">Cytoplasm</keyword>
<dbReference type="EC" id="4.2.1.2" evidence="3"/>
<feature type="binding site" description="in site B" evidence="3">
    <location>
        <begin position="127"/>
        <end position="130"/>
    </location>
    <ligand>
        <name>substrate</name>
    </ligand>
</feature>
<dbReference type="PANTHER" id="PTHR11444">
    <property type="entry name" value="ASPARTATEAMMONIA/ARGININOSUCCINATE/ADENYLOSUCCINATE LYASE"/>
    <property type="match status" value="1"/>
</dbReference>
<feature type="domain" description="Fumarase C C-terminal" evidence="5">
    <location>
        <begin position="406"/>
        <end position="458"/>
    </location>
</feature>
<comment type="similarity">
    <text evidence="1 3">Belongs to the class-II fumarase/aspartase family. Fumarase subfamily.</text>
</comment>
<evidence type="ECO:0000313" key="7">
    <source>
        <dbReference type="Proteomes" id="UP001293791"/>
    </source>
</evidence>
<dbReference type="PRINTS" id="PR00149">
    <property type="entry name" value="FUMRATELYASE"/>
</dbReference>
<comment type="caution">
    <text evidence="6">The sequence shown here is derived from an EMBL/GenBank/DDBJ whole genome shotgun (WGS) entry which is preliminary data.</text>
</comment>
<feature type="binding site" evidence="3">
    <location>
        <begin position="96"/>
        <end position="98"/>
    </location>
    <ligand>
        <name>substrate</name>
    </ligand>
</feature>
<dbReference type="InterPro" id="IPR022761">
    <property type="entry name" value="Fumarate_lyase_N"/>
</dbReference>
<dbReference type="NCBIfam" id="TIGR00979">
    <property type="entry name" value="fumC_II"/>
    <property type="match status" value="1"/>
</dbReference>
<organism evidence="6 7">
    <name type="scientific">Candidatus Cyrtobacter comes</name>
    <dbReference type="NCBI Taxonomy" id="675776"/>
    <lineage>
        <taxon>Bacteria</taxon>
        <taxon>Pseudomonadati</taxon>
        <taxon>Pseudomonadota</taxon>
        <taxon>Alphaproteobacteria</taxon>
        <taxon>Rickettsiales</taxon>
        <taxon>Candidatus Midichloriaceae</taxon>
        <taxon>Candidatus Cyrtobacter</taxon>
    </lineage>
</organism>
<dbReference type="InterPro" id="IPR018951">
    <property type="entry name" value="Fumarase_C_C"/>
</dbReference>
<feature type="active site" evidence="3">
    <location>
        <position position="316"/>
    </location>
</feature>
<dbReference type="Pfam" id="PF00206">
    <property type="entry name" value="Lyase_1"/>
    <property type="match status" value="1"/>
</dbReference>
<dbReference type="InterPro" id="IPR020557">
    <property type="entry name" value="Fumarate_lyase_CS"/>
</dbReference>
<dbReference type="PANTHER" id="PTHR11444:SF1">
    <property type="entry name" value="FUMARATE HYDRATASE, MITOCHONDRIAL"/>
    <property type="match status" value="1"/>
</dbReference>
<dbReference type="HAMAP" id="MF_00743">
    <property type="entry name" value="FumaraseC"/>
    <property type="match status" value="1"/>
</dbReference>
<dbReference type="Gene3D" id="1.10.275.10">
    <property type="entry name" value="Fumarase/aspartase (N-terminal domain)"/>
    <property type="match status" value="1"/>
</dbReference>
<comment type="catalytic activity">
    <reaction evidence="3">
        <text>(S)-malate = fumarate + H2O</text>
        <dbReference type="Rhea" id="RHEA:12460"/>
        <dbReference type="ChEBI" id="CHEBI:15377"/>
        <dbReference type="ChEBI" id="CHEBI:15589"/>
        <dbReference type="ChEBI" id="CHEBI:29806"/>
        <dbReference type="EC" id="4.2.1.2"/>
    </reaction>
</comment>
<evidence type="ECO:0000259" key="5">
    <source>
        <dbReference type="Pfam" id="PF10415"/>
    </source>
</evidence>
<evidence type="ECO:0000256" key="2">
    <source>
        <dbReference type="ARBA" id="ARBA00023239"/>
    </source>
</evidence>
<accession>A0ABU5L7M6</accession>
<dbReference type="SUPFAM" id="SSF48557">
    <property type="entry name" value="L-aspartase-like"/>
    <property type="match status" value="1"/>
</dbReference>
<dbReference type="Gene3D" id="1.10.40.30">
    <property type="entry name" value="Fumarase/aspartase (C-terminal domain)"/>
    <property type="match status" value="1"/>
</dbReference>
<keyword evidence="7" id="KW-1185">Reference proteome</keyword>
<dbReference type="EMBL" id="JARGYT010000021">
    <property type="protein sequence ID" value="MDZ5762124.1"/>
    <property type="molecule type" value="Genomic_DNA"/>
</dbReference>
<protein>
    <recommendedName>
        <fullName evidence="3">Fumarate hydratase class II</fullName>
        <shortName evidence="3">Fumarase C</shortName>
        <ecNumber evidence="3">4.2.1.2</ecNumber>
    </recommendedName>
    <alternativeName>
        <fullName evidence="3">Aerobic fumarase</fullName>
    </alternativeName>
    <alternativeName>
        <fullName evidence="3">Iron-independent fumarase</fullName>
    </alternativeName>
</protein>
<feature type="binding site" evidence="3">
    <location>
        <position position="317"/>
    </location>
    <ligand>
        <name>substrate</name>
    </ligand>
</feature>
<dbReference type="InterPro" id="IPR008948">
    <property type="entry name" value="L-Aspartase-like"/>
</dbReference>
<sequence>MFRTESDTMGVVNVPSDKYWGAQTQRSLENFKIGNEKMPLPLIKAIATIKKVSAIVNSEIAGLDKNIASYIIKAANEVIEGKLDEHFPLSVWQTGSGTQTNMNVNEVISNRAIEMMGGKPGSKSPVHPNDHVNMGQSSNDTFPTAMHIASVIHIREKLIPSLMEMRECFDAKVKEFDHIIKIGRTHMQDATPITLGQEFSSYAYQMKYSIERIEACMGRLLMIAQGGTAVGTGINTKKGFAEKFSQALSNELGYSFTSAENKFEALAASDAIVELSGALNTVACSVMKIANDIRILSSGPRCGIAEISLPANEPGSSIMPGKINPTQCEAITMVCAKIMGNHTSISIGGSSGHLQLNVFRPLMIYSLLQSIELLSDSLNSFRSHCIAGIKANFKNIDKFLHNSLMLVTPIAKRFGYDVAAKLAKYAYDNDISLEEASIKSRVLSKEEFQSMVDPAHMILPEA</sequence>
<evidence type="ECO:0000259" key="4">
    <source>
        <dbReference type="Pfam" id="PF00206"/>
    </source>
</evidence>
<feature type="site" description="Important for catalytic activity" evidence="3">
    <location>
        <position position="329"/>
    </location>
</feature>
<evidence type="ECO:0000313" key="6">
    <source>
        <dbReference type="EMBL" id="MDZ5762124.1"/>
    </source>
</evidence>
<keyword evidence="3" id="KW-0816">Tricarboxylic acid cycle</keyword>
<dbReference type="NCBIfam" id="NF008909">
    <property type="entry name" value="PRK12273.1"/>
    <property type="match status" value="1"/>
</dbReference>
<dbReference type="InterPro" id="IPR000362">
    <property type="entry name" value="Fumarate_lyase_fam"/>
</dbReference>
<dbReference type="PROSITE" id="PS00163">
    <property type="entry name" value="FUMARATE_LYASES"/>
    <property type="match status" value="1"/>
</dbReference>
<dbReference type="Proteomes" id="UP001293791">
    <property type="component" value="Unassembled WGS sequence"/>
</dbReference>
<dbReference type="InterPro" id="IPR005677">
    <property type="entry name" value="Fum_hydII"/>
</dbReference>
<dbReference type="Gene3D" id="1.20.200.10">
    <property type="entry name" value="Fumarase/aspartase (Central domain)"/>
    <property type="match status" value="1"/>
</dbReference>
<feature type="domain" description="Fumarate lyase N-terminal" evidence="4">
    <location>
        <begin position="12"/>
        <end position="340"/>
    </location>
</feature>
<evidence type="ECO:0000256" key="3">
    <source>
        <dbReference type="HAMAP-Rule" id="MF_00743"/>
    </source>
</evidence>
<dbReference type="RefSeq" id="WP_322497609.1">
    <property type="nucleotide sequence ID" value="NZ_JARGYT010000021.1"/>
</dbReference>
<gene>
    <name evidence="3" type="primary">fumC</name>
    <name evidence="6" type="ORF">Cyrtocomes_00493</name>
</gene>
<feature type="active site" description="Proton donor/acceptor" evidence="3">
    <location>
        <position position="186"/>
    </location>
</feature>
<keyword evidence="2 3" id="KW-0456">Lyase</keyword>
<comment type="function">
    <text evidence="3">Involved in the TCA cycle. Catalyzes the stereospecific interconversion of fumarate to L-malate.</text>
</comment>
<evidence type="ECO:0000256" key="1">
    <source>
        <dbReference type="ARBA" id="ARBA00009084"/>
    </source>
</evidence>
<dbReference type="CDD" id="cd01362">
    <property type="entry name" value="Fumarase_classII"/>
    <property type="match status" value="1"/>
</dbReference>
<name>A0ABU5L7M6_9RICK</name>
<comment type="subcellular location">
    <subcellularLocation>
        <location evidence="3">Cytoplasm</location>
    </subcellularLocation>
</comment>
<dbReference type="Pfam" id="PF10415">
    <property type="entry name" value="FumaraseC_C"/>
    <property type="match status" value="1"/>
</dbReference>
<reference evidence="6 7" key="1">
    <citation type="submission" date="2023-02" db="EMBL/GenBank/DDBJ databases">
        <title>Host association and intracellularity evolved multiple times independently in the Rickettsiales.</title>
        <authorList>
            <person name="Castelli M."/>
            <person name="Nardi T."/>
            <person name="Gammuto L."/>
            <person name="Bellinzona G."/>
            <person name="Sabaneyeva E."/>
            <person name="Potekhin A."/>
            <person name="Serra V."/>
            <person name="Petroni G."/>
            <person name="Sassera D."/>
        </authorList>
    </citation>
    <scope>NUCLEOTIDE SEQUENCE [LARGE SCALE GENOMIC DNA]</scope>
    <source>
        <strain evidence="6 7">BOD18</strain>
    </source>
</reference>
<comment type="subunit">
    <text evidence="3">Homotetramer.</text>
</comment>
<comment type="miscellaneous">
    <text evidence="3">There are 2 substrate-binding sites: the catalytic A site, and the non-catalytic B site that may play a role in the transfer of substrate or product between the active site and the solvent. Alternatively, the B site may bind allosteric effectors.</text>
</comment>
<feature type="binding site" evidence="3">
    <location>
        <begin position="137"/>
        <end position="139"/>
    </location>
    <ligand>
        <name>substrate</name>
    </ligand>
</feature>